<dbReference type="Proteomes" id="UP001295684">
    <property type="component" value="Unassembled WGS sequence"/>
</dbReference>
<keyword evidence="3" id="KW-1185">Reference proteome</keyword>
<reference evidence="2" key="1">
    <citation type="submission" date="2023-07" db="EMBL/GenBank/DDBJ databases">
        <authorList>
            <consortium name="AG Swart"/>
            <person name="Singh M."/>
            <person name="Singh A."/>
            <person name="Seah K."/>
            <person name="Emmerich C."/>
        </authorList>
    </citation>
    <scope>NUCLEOTIDE SEQUENCE</scope>
    <source>
        <strain evidence="2">DP1</strain>
    </source>
</reference>
<accession>A0AAD2D3G7</accession>
<sequence length="240" mass="25688">MKTLILLAIYVAIAIATTTTTLAESGSYRFTISFSQNSSNRTNSDVVLGLTVGSTTAPLVGDYYASGACLNVATSNYQLTTASTTLKGFAIEWQCHSTCSSLAAVYNSVNFYAGPYWGQTTAHVASSQPSLTSVPSPAGTNSNNYIDKTVYHTWSGLTPTQLASTFYFPNQTEVWFVRCFGKFNYSASLGYSKGIADLATTIGNGRNLSLSGSTIPSSESQKGRFWAIFSMAKTILAYLT</sequence>
<dbReference type="AlphaFoldDB" id="A0AAD2D3G7"/>
<dbReference type="EMBL" id="CAMPGE010021451">
    <property type="protein sequence ID" value="CAI2379594.1"/>
    <property type="molecule type" value="Genomic_DNA"/>
</dbReference>
<feature type="chain" id="PRO_5042273698" evidence="1">
    <location>
        <begin position="17"/>
        <end position="240"/>
    </location>
</feature>
<comment type="caution">
    <text evidence="2">The sequence shown here is derived from an EMBL/GenBank/DDBJ whole genome shotgun (WGS) entry which is preliminary data.</text>
</comment>
<organism evidence="2 3">
    <name type="scientific">Euplotes crassus</name>
    <dbReference type="NCBI Taxonomy" id="5936"/>
    <lineage>
        <taxon>Eukaryota</taxon>
        <taxon>Sar</taxon>
        <taxon>Alveolata</taxon>
        <taxon>Ciliophora</taxon>
        <taxon>Intramacronucleata</taxon>
        <taxon>Spirotrichea</taxon>
        <taxon>Hypotrichia</taxon>
        <taxon>Euplotida</taxon>
        <taxon>Euplotidae</taxon>
        <taxon>Moneuplotes</taxon>
    </lineage>
</organism>
<evidence type="ECO:0000313" key="3">
    <source>
        <dbReference type="Proteomes" id="UP001295684"/>
    </source>
</evidence>
<gene>
    <name evidence="2" type="ORF">ECRASSUSDP1_LOCUS21006</name>
</gene>
<evidence type="ECO:0000256" key="1">
    <source>
        <dbReference type="SAM" id="SignalP"/>
    </source>
</evidence>
<evidence type="ECO:0000313" key="2">
    <source>
        <dbReference type="EMBL" id="CAI2379594.1"/>
    </source>
</evidence>
<name>A0AAD2D3G7_EUPCR</name>
<proteinExistence type="predicted"/>
<feature type="signal peptide" evidence="1">
    <location>
        <begin position="1"/>
        <end position="16"/>
    </location>
</feature>
<keyword evidence="1" id="KW-0732">Signal</keyword>
<protein>
    <submittedName>
        <fullName evidence="2">Uncharacterized protein</fullName>
    </submittedName>
</protein>